<evidence type="ECO:0000313" key="2">
    <source>
        <dbReference type="Proteomes" id="UP001642502"/>
    </source>
</evidence>
<organism evidence="1 2">
    <name type="scientific">Sporothrix epigloea</name>
    <dbReference type="NCBI Taxonomy" id="1892477"/>
    <lineage>
        <taxon>Eukaryota</taxon>
        <taxon>Fungi</taxon>
        <taxon>Dikarya</taxon>
        <taxon>Ascomycota</taxon>
        <taxon>Pezizomycotina</taxon>
        <taxon>Sordariomycetes</taxon>
        <taxon>Sordariomycetidae</taxon>
        <taxon>Ophiostomatales</taxon>
        <taxon>Ophiostomataceae</taxon>
        <taxon>Sporothrix</taxon>
    </lineage>
</organism>
<name>A0ABP0E524_9PEZI</name>
<gene>
    <name evidence="1" type="ORF">SEPCBS119000_006748</name>
</gene>
<evidence type="ECO:0000313" key="1">
    <source>
        <dbReference type="EMBL" id="CAK7275569.1"/>
    </source>
</evidence>
<protein>
    <submittedName>
        <fullName evidence="1">Uncharacterized protein</fullName>
    </submittedName>
</protein>
<proteinExistence type="predicted"/>
<sequence length="502" mass="56417">MSDISDKSAHEAKGMAEAPSADLVAKKTAKVQELIKGIEAGTQADEDLIDILLHEFPEWETDDFAAVKDDFAAVKGPALSELRTLFMRRGVYVGNFRTPGGSVAKFFADIVRTRDIAPWPDSAIKTLVKGGVLQSRNEDLQAAFSTSAIDPRFLSRHHPHATAAGPTRVWEPVAPSYAAQTAAVPTRVWEPAASSNAPKMPTRDARNLPAHGISEYMTPVADVNRRYMSDVHGSVPPEPKYEPPVQIEEKDKQRALREIQRDYPDKKKYTGSSDDMSLSYRFEHFRTYCSDRSLGSDHLHLVLSIMMAEGEVQDYCLEVRRETSDWKEVMNRIALRFETTDVVRMRFTKWSSLSIQDVVEEAPDQPMSKVIQVLYQRLARGQKSFEGNLKTQQFLYMRLANAYENDPRTSEYAIQAVSSTTTPEALYRRMQEQASGRERTVRLAATMPNVYSSIHNAVSETMYSDRTYGSRTAPARRKNATGAGAPTKQFKCYLCVTKVHPM</sequence>
<accession>A0ABP0E524</accession>
<reference evidence="1 2" key="1">
    <citation type="submission" date="2024-01" db="EMBL/GenBank/DDBJ databases">
        <authorList>
            <person name="Allen C."/>
            <person name="Tagirdzhanova G."/>
        </authorList>
    </citation>
    <scope>NUCLEOTIDE SEQUENCE [LARGE SCALE GENOMIC DNA]</scope>
    <source>
        <strain evidence="1 2">CBS 119000</strain>
    </source>
</reference>
<dbReference type="Proteomes" id="UP001642502">
    <property type="component" value="Unassembled WGS sequence"/>
</dbReference>
<comment type="caution">
    <text evidence="1">The sequence shown here is derived from an EMBL/GenBank/DDBJ whole genome shotgun (WGS) entry which is preliminary data.</text>
</comment>
<dbReference type="EMBL" id="CAWUON010000270">
    <property type="protein sequence ID" value="CAK7275569.1"/>
    <property type="molecule type" value="Genomic_DNA"/>
</dbReference>
<keyword evidence="2" id="KW-1185">Reference proteome</keyword>